<proteinExistence type="predicted"/>
<dbReference type="Gene3D" id="3.40.1520.20">
    <property type="match status" value="1"/>
</dbReference>
<dbReference type="PROSITE" id="PS50914">
    <property type="entry name" value="BON"/>
    <property type="match status" value="2"/>
</dbReference>
<feature type="domain" description="BON" evidence="2">
    <location>
        <begin position="30"/>
        <end position="98"/>
    </location>
</feature>
<name>A0A840HYR2_9PROT</name>
<reference evidence="3 4" key="1">
    <citation type="submission" date="2020-08" db="EMBL/GenBank/DDBJ databases">
        <title>Genomic Encyclopedia of Type Strains, Phase IV (KMG-IV): sequencing the most valuable type-strain genomes for metagenomic binning, comparative biology and taxonomic classification.</title>
        <authorList>
            <person name="Goeker M."/>
        </authorList>
    </citation>
    <scope>NUCLEOTIDE SEQUENCE [LARGE SCALE GENOMIC DNA]</scope>
    <source>
        <strain evidence="3 4">DSM 102850</strain>
    </source>
</reference>
<feature type="domain" description="BON" evidence="2">
    <location>
        <begin position="107"/>
        <end position="175"/>
    </location>
</feature>
<dbReference type="InterPro" id="IPR007055">
    <property type="entry name" value="BON_dom"/>
</dbReference>
<sequence>MRLASLLAALAALSLTAGCVQNRSLGDSFGDATTDLNLKRQLLTDRTIKTGDIDASVFEGRLLLTGTVPTEADHQALLTKARNLSGVREVLDELRIGRKTTMRQGLTDAAIDQKLGAALLTDNGIYRANYQIVVSQGTVYLLGVAQGPNELERVTSHAATIDGVNNVVSHVLYVGDPRRRTEG</sequence>
<dbReference type="EMBL" id="JACHOB010000001">
    <property type="protein sequence ID" value="MBB4657577.1"/>
    <property type="molecule type" value="Genomic_DNA"/>
</dbReference>
<dbReference type="PANTHER" id="PTHR34606:SF15">
    <property type="entry name" value="BON DOMAIN-CONTAINING PROTEIN"/>
    <property type="match status" value="1"/>
</dbReference>
<dbReference type="InterPro" id="IPR014004">
    <property type="entry name" value="Transpt-assoc_nodulatn_dom_bac"/>
</dbReference>
<gene>
    <name evidence="3" type="ORF">GGQ59_000077</name>
</gene>
<dbReference type="PANTHER" id="PTHR34606">
    <property type="entry name" value="BON DOMAIN-CONTAINING PROTEIN"/>
    <property type="match status" value="1"/>
</dbReference>
<evidence type="ECO:0000313" key="4">
    <source>
        <dbReference type="Proteomes" id="UP000563524"/>
    </source>
</evidence>
<dbReference type="RefSeq" id="WP_183814787.1">
    <property type="nucleotide sequence ID" value="NZ_JACHOB010000001.1"/>
</dbReference>
<organism evidence="3 4">
    <name type="scientific">Parvularcula dongshanensis</name>
    <dbReference type="NCBI Taxonomy" id="1173995"/>
    <lineage>
        <taxon>Bacteria</taxon>
        <taxon>Pseudomonadati</taxon>
        <taxon>Pseudomonadota</taxon>
        <taxon>Alphaproteobacteria</taxon>
        <taxon>Parvularculales</taxon>
        <taxon>Parvularculaceae</taxon>
        <taxon>Parvularcula</taxon>
    </lineage>
</organism>
<feature type="chain" id="PRO_5032867677" evidence="1">
    <location>
        <begin position="18"/>
        <end position="183"/>
    </location>
</feature>
<dbReference type="Pfam" id="PF04972">
    <property type="entry name" value="BON"/>
    <property type="match status" value="2"/>
</dbReference>
<feature type="signal peptide" evidence="1">
    <location>
        <begin position="1"/>
        <end position="17"/>
    </location>
</feature>
<evidence type="ECO:0000313" key="3">
    <source>
        <dbReference type="EMBL" id="MBB4657577.1"/>
    </source>
</evidence>
<evidence type="ECO:0000259" key="2">
    <source>
        <dbReference type="PROSITE" id="PS50914"/>
    </source>
</evidence>
<dbReference type="AlphaFoldDB" id="A0A840HYR2"/>
<accession>A0A840HYR2</accession>
<dbReference type="PROSITE" id="PS51257">
    <property type="entry name" value="PROKAR_LIPOPROTEIN"/>
    <property type="match status" value="1"/>
</dbReference>
<protein>
    <submittedName>
        <fullName evidence="3">Osmotically-inducible protein OsmY</fullName>
    </submittedName>
</protein>
<dbReference type="SMART" id="SM00749">
    <property type="entry name" value="BON"/>
    <property type="match status" value="2"/>
</dbReference>
<comment type="caution">
    <text evidence="3">The sequence shown here is derived from an EMBL/GenBank/DDBJ whole genome shotgun (WGS) entry which is preliminary data.</text>
</comment>
<dbReference type="InterPro" id="IPR051686">
    <property type="entry name" value="Lipoprotein_DolP"/>
</dbReference>
<keyword evidence="4" id="KW-1185">Reference proteome</keyword>
<dbReference type="Proteomes" id="UP000563524">
    <property type="component" value="Unassembled WGS sequence"/>
</dbReference>
<evidence type="ECO:0000256" key="1">
    <source>
        <dbReference type="SAM" id="SignalP"/>
    </source>
</evidence>
<keyword evidence="1" id="KW-0732">Signal</keyword>